<dbReference type="NCBIfam" id="TIGR01070">
    <property type="entry name" value="mutS1"/>
    <property type="match status" value="1"/>
</dbReference>
<feature type="domain" description="DNA mismatch repair proteins mutS family" evidence="12">
    <location>
        <begin position="690"/>
        <end position="706"/>
    </location>
</feature>
<evidence type="ECO:0000256" key="6">
    <source>
        <dbReference type="ARBA" id="ARBA00023125"/>
    </source>
</evidence>
<dbReference type="FunFam" id="3.40.50.300:FF:000870">
    <property type="entry name" value="MutS protein homolog 4"/>
    <property type="match status" value="1"/>
</dbReference>
<evidence type="ECO:0000256" key="3">
    <source>
        <dbReference type="ARBA" id="ARBA00022741"/>
    </source>
</evidence>
<dbReference type="STRING" id="434131.NRI_0328"/>
<dbReference type="HOGENOM" id="CLU_002472_4_0_5"/>
<dbReference type="InterPro" id="IPR000432">
    <property type="entry name" value="DNA_mismatch_repair_MutS_C"/>
</dbReference>
<dbReference type="InterPro" id="IPR036187">
    <property type="entry name" value="DNA_mismatch_repair_MutS_sf"/>
</dbReference>
<evidence type="ECO:0000259" key="12">
    <source>
        <dbReference type="PROSITE" id="PS00486"/>
    </source>
</evidence>
<evidence type="ECO:0000313" key="14">
    <source>
        <dbReference type="Proteomes" id="UP000001627"/>
    </source>
</evidence>
<dbReference type="AlphaFoldDB" id="C6V4J8"/>
<keyword evidence="5" id="KW-0067">ATP-binding</keyword>
<dbReference type="Pfam" id="PF01624">
    <property type="entry name" value="MutS_I"/>
    <property type="match status" value="1"/>
</dbReference>
<dbReference type="eggNOG" id="COG0249">
    <property type="taxonomic scope" value="Bacteria"/>
</dbReference>
<dbReference type="InterPro" id="IPR007861">
    <property type="entry name" value="DNA_mismatch_repair_MutS_clamp"/>
</dbReference>
<dbReference type="SUPFAM" id="SSF48334">
    <property type="entry name" value="DNA repair protein MutS, domain III"/>
    <property type="match status" value="1"/>
</dbReference>
<dbReference type="GO" id="GO:0030983">
    <property type="term" value="F:mismatched DNA binding"/>
    <property type="evidence" value="ECO:0007669"/>
    <property type="project" value="InterPro"/>
</dbReference>
<dbReference type="Pfam" id="PF05192">
    <property type="entry name" value="MutS_III"/>
    <property type="match status" value="1"/>
</dbReference>
<dbReference type="InterPro" id="IPR007860">
    <property type="entry name" value="DNA_mmatch_repair_MutS_con_dom"/>
</dbReference>
<dbReference type="CDD" id="cd03284">
    <property type="entry name" value="ABC_MutS1"/>
    <property type="match status" value="1"/>
</dbReference>
<reference evidence="13 14" key="1">
    <citation type="journal article" date="2009" name="Nucleic Acids Res.">
        <title>Analysis of complete genome sequence of Neorickettsia risticii: causative agent of Potomac horse fever.</title>
        <authorList>
            <person name="Lin M."/>
            <person name="Zhang C."/>
            <person name="Gibson K."/>
            <person name="Rikihisa Y."/>
        </authorList>
    </citation>
    <scope>NUCLEOTIDE SEQUENCE [LARGE SCALE GENOMIC DNA]</scope>
    <source>
        <strain evidence="13 14">Illinois</strain>
    </source>
</reference>
<comment type="function">
    <text evidence="8">This protein is involved in the repair of mismatches in DNA. It is possible that it carries out the mismatch recognition step. This protein has a weak ATPase activity.</text>
</comment>
<evidence type="ECO:0000256" key="11">
    <source>
        <dbReference type="SAM" id="Coils"/>
    </source>
</evidence>
<dbReference type="PANTHER" id="PTHR11361:SF34">
    <property type="entry name" value="DNA MISMATCH REPAIR PROTEIN MSH1, MITOCHONDRIAL"/>
    <property type="match status" value="1"/>
</dbReference>
<accession>C6V4J8</accession>
<dbReference type="GO" id="GO:0140664">
    <property type="term" value="F:ATP-dependent DNA damage sensor activity"/>
    <property type="evidence" value="ECO:0007669"/>
    <property type="project" value="InterPro"/>
</dbReference>
<dbReference type="InterPro" id="IPR016151">
    <property type="entry name" value="DNA_mismatch_repair_MutS_N"/>
</dbReference>
<dbReference type="Pfam" id="PF05188">
    <property type="entry name" value="MutS_II"/>
    <property type="match status" value="1"/>
</dbReference>
<dbReference type="PANTHER" id="PTHR11361">
    <property type="entry name" value="DNA MISMATCH REPAIR PROTEIN MUTS FAMILY MEMBER"/>
    <property type="match status" value="1"/>
</dbReference>
<dbReference type="InterPro" id="IPR036678">
    <property type="entry name" value="MutS_con_dom_sf"/>
</dbReference>
<dbReference type="Pfam" id="PF00488">
    <property type="entry name" value="MutS_V"/>
    <property type="match status" value="1"/>
</dbReference>
<keyword evidence="4 10" id="KW-0227">DNA damage</keyword>
<keyword evidence="3 10" id="KW-0547">Nucleotide-binding</keyword>
<dbReference type="Proteomes" id="UP000001627">
    <property type="component" value="Chromosome"/>
</dbReference>
<feature type="coiled-coil region" evidence="11">
    <location>
        <begin position="496"/>
        <end position="537"/>
    </location>
</feature>
<dbReference type="Pfam" id="PF05190">
    <property type="entry name" value="MutS_IV"/>
    <property type="match status" value="1"/>
</dbReference>
<dbReference type="InterPro" id="IPR017261">
    <property type="entry name" value="DNA_mismatch_repair_MutS/MSH"/>
</dbReference>
<dbReference type="SUPFAM" id="SSF53150">
    <property type="entry name" value="DNA repair protein MutS, domain II"/>
    <property type="match status" value="1"/>
</dbReference>
<dbReference type="GO" id="GO:0005524">
    <property type="term" value="F:ATP binding"/>
    <property type="evidence" value="ECO:0007669"/>
    <property type="project" value="UniProtKB-UniRule"/>
</dbReference>
<dbReference type="GO" id="GO:0006298">
    <property type="term" value="P:mismatch repair"/>
    <property type="evidence" value="ECO:0007669"/>
    <property type="project" value="UniProtKB-UniRule"/>
</dbReference>
<dbReference type="SUPFAM" id="SSF55271">
    <property type="entry name" value="DNA repair protein MutS, domain I"/>
    <property type="match status" value="1"/>
</dbReference>
<dbReference type="KEGG" id="nri:NRI_0328"/>
<keyword evidence="11" id="KW-0175">Coiled coil</keyword>
<gene>
    <name evidence="13" type="primary">mutS</name>
    <name evidence="13" type="ordered locus">NRI_0328</name>
</gene>
<dbReference type="InterPro" id="IPR027417">
    <property type="entry name" value="P-loop_NTPase"/>
</dbReference>
<evidence type="ECO:0000256" key="5">
    <source>
        <dbReference type="ARBA" id="ARBA00022840"/>
    </source>
</evidence>
<sequence length="815" mass="92058">MSEEFPPAMKRYLEVRCQYPDAVIFYRVGDFYEMFFEDAREVSALLGLHLTRRGTYKGKDIPMCGVPVSSYEVYINKLVKLGRKVAICEQLETAEEAKKRGATAIVRRDVVRLVTPGTLTEDNLLVSGENNYLFCVAPGKNEIGIAWLDISTKKIVFTSASPASLESYLVKTEPKEVLLPDTIDSELRKLIEQHNIHITRRPNNLFQFEYAENELRGFYNVLQLGFMDARSPCEIVACGALIAYARATQMGELKQLEFPKRYERGHYLELDASTVRGLELIESQTPGEKNSLLQVIDQTCTAGGKRLLKSYIVSPLISVEEIQTRQDRVEFFFIQEELRKKVRTELSNIPDAERALSRIALNRGEPIDCLAVLSCMKASLLLAEHFSSFLKDDYIRSIYDKCAPNDELMETLRTAFLPTSNRKVDGPFLDPTYHPKLLELNMLSTNADVVMNDLLITYKRNTGINSLKLGKNNLIGYYVEVPKSAPVLDSKVFIHRQSLLNNIRYTTLELQNLEAQIAKANENYRKLELELFRELCEKILASESPLKEMIAAMAELDVIVSFAEIAVQRKYVRPQVDNSNELRISGGRHPFVEQVNAFVPNDLAFTSEERVCVLTGPNMAGKSTYLRQNALITVLAQMGSFVPADSAHIGVVDRVFSRIGASDNIARGKSTFMVEMMETANIVNNATCRSLVILDEVGRGTSTLDGISIAQAVLEYLHDSVNCKTIFATHYNELCDLESKLPRMKCYSIEVKRWRDEIFLMYKVVPGRGDKSYGIHTAMLSGIPESIIRRATEIAKEKNLSMESSLSNERIKVKH</sequence>
<evidence type="ECO:0000256" key="10">
    <source>
        <dbReference type="RuleBase" id="RU003756"/>
    </source>
</evidence>
<proteinExistence type="inferred from homology"/>
<comment type="similarity">
    <text evidence="1 10">Belongs to the DNA mismatch repair MutS family.</text>
</comment>
<keyword evidence="6 10" id="KW-0238">DNA-binding</keyword>
<dbReference type="RefSeq" id="WP_015816192.1">
    <property type="nucleotide sequence ID" value="NC_013009.1"/>
</dbReference>
<keyword evidence="14" id="KW-1185">Reference proteome</keyword>
<evidence type="ECO:0000256" key="2">
    <source>
        <dbReference type="ARBA" id="ARBA00021982"/>
    </source>
</evidence>
<dbReference type="Gene3D" id="3.40.1170.10">
    <property type="entry name" value="DNA repair protein MutS, domain I"/>
    <property type="match status" value="1"/>
</dbReference>
<dbReference type="Gene3D" id="3.40.50.300">
    <property type="entry name" value="P-loop containing nucleotide triphosphate hydrolases"/>
    <property type="match status" value="1"/>
</dbReference>
<protein>
    <recommendedName>
        <fullName evidence="2 9">DNA mismatch repair protein MutS</fullName>
    </recommendedName>
</protein>
<evidence type="ECO:0000256" key="4">
    <source>
        <dbReference type="ARBA" id="ARBA00022763"/>
    </source>
</evidence>
<dbReference type="NCBIfam" id="NF003810">
    <property type="entry name" value="PRK05399.1"/>
    <property type="match status" value="1"/>
</dbReference>
<dbReference type="SMART" id="SM00533">
    <property type="entry name" value="MUTSd"/>
    <property type="match status" value="1"/>
</dbReference>
<evidence type="ECO:0000256" key="9">
    <source>
        <dbReference type="NCBIfam" id="TIGR01070"/>
    </source>
</evidence>
<dbReference type="InterPro" id="IPR007695">
    <property type="entry name" value="DNA_mismatch_repair_MutS-lik_N"/>
</dbReference>
<dbReference type="Gene3D" id="3.30.420.110">
    <property type="entry name" value="MutS, connector domain"/>
    <property type="match status" value="1"/>
</dbReference>
<organism evidence="13 14">
    <name type="scientific">Neorickettsia risticii (strain Illinois)</name>
    <dbReference type="NCBI Taxonomy" id="434131"/>
    <lineage>
        <taxon>Bacteria</taxon>
        <taxon>Pseudomonadati</taxon>
        <taxon>Pseudomonadota</taxon>
        <taxon>Alphaproteobacteria</taxon>
        <taxon>Rickettsiales</taxon>
        <taxon>Anaplasmataceae</taxon>
        <taxon>Neorickettsia</taxon>
    </lineage>
</organism>
<evidence type="ECO:0000313" key="13">
    <source>
        <dbReference type="EMBL" id="ACT69302.1"/>
    </source>
</evidence>
<dbReference type="PIRSF" id="PIRSF037677">
    <property type="entry name" value="DNA_mis_repair_Msh6"/>
    <property type="match status" value="1"/>
</dbReference>
<dbReference type="InterPro" id="IPR007696">
    <property type="entry name" value="DNA_mismatch_repair_MutS_core"/>
</dbReference>
<dbReference type="PROSITE" id="PS00486">
    <property type="entry name" value="DNA_MISMATCH_REPAIR_2"/>
    <property type="match status" value="1"/>
</dbReference>
<dbReference type="SMART" id="SM00534">
    <property type="entry name" value="MUTSac"/>
    <property type="match status" value="1"/>
</dbReference>
<evidence type="ECO:0000256" key="7">
    <source>
        <dbReference type="ARBA" id="ARBA00023204"/>
    </source>
</evidence>
<dbReference type="EMBL" id="CP001431">
    <property type="protein sequence ID" value="ACT69302.1"/>
    <property type="molecule type" value="Genomic_DNA"/>
</dbReference>
<dbReference type="InterPro" id="IPR045076">
    <property type="entry name" value="MutS"/>
</dbReference>
<dbReference type="SUPFAM" id="SSF52540">
    <property type="entry name" value="P-loop containing nucleoside triphosphate hydrolases"/>
    <property type="match status" value="1"/>
</dbReference>
<name>C6V4J8_NEORI</name>
<keyword evidence="7 10" id="KW-0234">DNA repair</keyword>
<dbReference type="OrthoDB" id="9802448at2"/>
<dbReference type="InterPro" id="IPR005748">
    <property type="entry name" value="DNA_mismatch_repair_MutS"/>
</dbReference>
<evidence type="ECO:0000256" key="1">
    <source>
        <dbReference type="ARBA" id="ARBA00006271"/>
    </source>
</evidence>
<evidence type="ECO:0000256" key="8">
    <source>
        <dbReference type="ARBA" id="ARBA00024647"/>
    </source>
</evidence>
<dbReference type="Gene3D" id="1.10.1420.10">
    <property type="match status" value="2"/>
</dbReference>